<dbReference type="GO" id="GO:0046872">
    <property type="term" value="F:metal ion binding"/>
    <property type="evidence" value="ECO:0007669"/>
    <property type="project" value="UniProtKB-UniRule"/>
</dbReference>
<organism evidence="10 11">
    <name type="scientific">Actinoalloteichus fjordicus</name>
    <dbReference type="NCBI Taxonomy" id="1612552"/>
    <lineage>
        <taxon>Bacteria</taxon>
        <taxon>Bacillati</taxon>
        <taxon>Actinomycetota</taxon>
        <taxon>Actinomycetes</taxon>
        <taxon>Pseudonocardiales</taxon>
        <taxon>Pseudonocardiaceae</taxon>
        <taxon>Actinoalloteichus</taxon>
    </lineage>
</organism>
<dbReference type="CDD" id="cd00454">
    <property type="entry name" value="TrHb1_N"/>
    <property type="match status" value="1"/>
</dbReference>
<sequence length="121" mass="12665">MMTTIYEEIGGHEALITVVDDFYVRVLADPQLAPFFTGVRLARLKGRQVEFFAAALGGPGPYTGASMKSVHRGRGIEQAHFDRVAGHLADSLADAGVPAATIGRIIAAIAPLSSDIVSSAA</sequence>
<keyword evidence="11" id="KW-1185">Reference proteome</keyword>
<dbReference type="EMBL" id="CP016076">
    <property type="protein sequence ID" value="APU14917.1"/>
    <property type="molecule type" value="Genomic_DNA"/>
</dbReference>
<comment type="cofactor">
    <cofactor evidence="8">
        <name>heme</name>
        <dbReference type="ChEBI" id="CHEBI:30413"/>
    </cofactor>
    <text evidence="8">Binds 1 heme group per subunit.</text>
</comment>
<dbReference type="PROSITE" id="PS01213">
    <property type="entry name" value="GLOBIN_FAM_2"/>
    <property type="match status" value="1"/>
</dbReference>
<reference evidence="11" key="1">
    <citation type="submission" date="2016-06" db="EMBL/GenBank/DDBJ databases">
        <title>Complete genome sequence of Actinoalloteichus fjordicus DSM 46855 (=ADI127-17), type strain of the new species Actinoalloteichus fjordicus.</title>
        <authorList>
            <person name="Ruckert C."/>
            <person name="Nouioui I."/>
            <person name="Willmese J."/>
            <person name="van Wezel G."/>
            <person name="Klenk H.-P."/>
            <person name="Kalinowski J."/>
            <person name="Zotchev S.B."/>
        </authorList>
    </citation>
    <scope>NUCLEOTIDE SEQUENCE [LARGE SCALE GENOMIC DNA]</scope>
    <source>
        <strain evidence="11">ADI127-7</strain>
    </source>
</reference>
<dbReference type="Proteomes" id="UP000185511">
    <property type="component" value="Chromosome"/>
</dbReference>
<dbReference type="AlphaFoldDB" id="A0AAC9PSE4"/>
<evidence type="ECO:0000256" key="6">
    <source>
        <dbReference type="ARBA" id="ARBA00023004"/>
    </source>
</evidence>
<gene>
    <name evidence="10" type="ORF">UA74_14295</name>
</gene>
<evidence type="ECO:0000256" key="3">
    <source>
        <dbReference type="ARBA" id="ARBA00022617"/>
    </source>
</evidence>
<dbReference type="InterPro" id="IPR019795">
    <property type="entry name" value="Globin_bac-like_CS"/>
</dbReference>
<evidence type="ECO:0000256" key="4">
    <source>
        <dbReference type="ARBA" id="ARBA00022621"/>
    </source>
</evidence>
<evidence type="ECO:0000256" key="8">
    <source>
        <dbReference type="PIRSR" id="PIRSR002030-1"/>
    </source>
</evidence>
<dbReference type="RefSeq" id="WP_318533303.1">
    <property type="nucleotide sequence ID" value="NZ_CP016076.1"/>
</dbReference>
<keyword evidence="5 7" id="KW-0479">Metal-binding</keyword>
<accession>A0AAC9PSE4</accession>
<dbReference type="PIRSF" id="PIRSF002030">
    <property type="entry name" value="Globin_Protozoa/Cyanobacteria"/>
    <property type="match status" value="1"/>
</dbReference>
<name>A0AAC9PSE4_9PSEU</name>
<evidence type="ECO:0000256" key="2">
    <source>
        <dbReference type="ARBA" id="ARBA00022448"/>
    </source>
</evidence>
<feature type="binding site" description="distal binding residue" evidence="9">
    <location>
        <position position="71"/>
    </location>
    <ligand>
        <name>heme</name>
        <dbReference type="ChEBI" id="CHEBI:30413"/>
    </ligand>
    <ligandPart>
        <name>Fe</name>
        <dbReference type="ChEBI" id="CHEBI:18248"/>
    </ligandPart>
</feature>
<evidence type="ECO:0000256" key="5">
    <source>
        <dbReference type="ARBA" id="ARBA00022723"/>
    </source>
</evidence>
<dbReference type="InterPro" id="IPR001486">
    <property type="entry name" value="Hemoglobin_trunc"/>
</dbReference>
<dbReference type="Gene3D" id="1.10.490.10">
    <property type="entry name" value="Globins"/>
    <property type="match status" value="1"/>
</dbReference>
<keyword evidence="3 7" id="KW-0349">Heme</keyword>
<proteinExistence type="inferred from homology"/>
<dbReference type="GO" id="GO:0019825">
    <property type="term" value="F:oxygen binding"/>
    <property type="evidence" value="ECO:0007669"/>
    <property type="project" value="InterPro"/>
</dbReference>
<dbReference type="KEGG" id="acad:UA74_14295"/>
<dbReference type="Pfam" id="PF01152">
    <property type="entry name" value="Bac_globin"/>
    <property type="match status" value="1"/>
</dbReference>
<dbReference type="SUPFAM" id="SSF46458">
    <property type="entry name" value="Globin-like"/>
    <property type="match status" value="1"/>
</dbReference>
<evidence type="ECO:0000313" key="11">
    <source>
        <dbReference type="Proteomes" id="UP000185511"/>
    </source>
</evidence>
<keyword evidence="4 7" id="KW-0561">Oxygen transport</keyword>
<comment type="similarity">
    <text evidence="1 7">Belongs to the truncated hemoglobin family. Group I subfamily.</text>
</comment>
<feature type="binding site" description="proximal binding residue" evidence="8">
    <location>
        <position position="71"/>
    </location>
    <ligand>
        <name>heme</name>
        <dbReference type="ChEBI" id="CHEBI:30413"/>
    </ligand>
    <ligandPart>
        <name>Fe</name>
        <dbReference type="ChEBI" id="CHEBI:18248"/>
    </ligandPart>
</feature>
<keyword evidence="2 7" id="KW-0813">Transport</keyword>
<evidence type="ECO:0000256" key="7">
    <source>
        <dbReference type="PIRNR" id="PIRNR002030"/>
    </source>
</evidence>
<evidence type="ECO:0000256" key="1">
    <source>
        <dbReference type="ARBA" id="ARBA00009660"/>
    </source>
</evidence>
<dbReference type="InterPro" id="IPR009050">
    <property type="entry name" value="Globin-like_sf"/>
</dbReference>
<evidence type="ECO:0000256" key="9">
    <source>
        <dbReference type="PIRSR" id="PIRSR601486-1"/>
    </source>
</evidence>
<dbReference type="InterPro" id="IPR016339">
    <property type="entry name" value="Hemoglobin_trunc_I"/>
</dbReference>
<dbReference type="InterPro" id="IPR012292">
    <property type="entry name" value="Globin/Proto"/>
</dbReference>
<dbReference type="GO" id="GO:0005344">
    <property type="term" value="F:oxygen carrier activity"/>
    <property type="evidence" value="ECO:0007669"/>
    <property type="project" value="UniProtKB-UniRule"/>
</dbReference>
<dbReference type="GO" id="GO:0020037">
    <property type="term" value="F:heme binding"/>
    <property type="evidence" value="ECO:0007669"/>
    <property type="project" value="InterPro"/>
</dbReference>
<keyword evidence="6 7" id="KW-0408">Iron</keyword>
<protein>
    <recommendedName>
        <fullName evidence="7">Group 1 truncated hemoglobin</fullName>
    </recommendedName>
</protein>
<evidence type="ECO:0000313" key="10">
    <source>
        <dbReference type="EMBL" id="APU14917.1"/>
    </source>
</evidence>